<reference evidence="1" key="1">
    <citation type="submission" date="2018-05" db="EMBL/GenBank/DDBJ databases">
        <authorList>
            <person name="Lanie J.A."/>
            <person name="Ng W.-L."/>
            <person name="Kazmierczak K.M."/>
            <person name="Andrzejewski T.M."/>
            <person name="Davidsen T.M."/>
            <person name="Wayne K.J."/>
            <person name="Tettelin H."/>
            <person name="Glass J.I."/>
            <person name="Rusch D."/>
            <person name="Podicherti R."/>
            <person name="Tsui H.-C.T."/>
            <person name="Winkler M.E."/>
        </authorList>
    </citation>
    <scope>NUCLEOTIDE SEQUENCE</scope>
</reference>
<protein>
    <submittedName>
        <fullName evidence="1">Uncharacterized protein</fullName>
    </submittedName>
</protein>
<organism evidence="1">
    <name type="scientific">marine metagenome</name>
    <dbReference type="NCBI Taxonomy" id="408172"/>
    <lineage>
        <taxon>unclassified sequences</taxon>
        <taxon>metagenomes</taxon>
        <taxon>ecological metagenomes</taxon>
    </lineage>
</organism>
<gene>
    <name evidence="1" type="ORF">METZ01_LOCUS423218</name>
</gene>
<sequence length="91" mass="10200">MSDNNKFLTQNSKSPSMGTQKLYSFPNGYGASVVKHEYSYGGDRGLWELAVINNISEDGFDICYDTPITDDVIGFLNDPEVDRLLYLIPDL</sequence>
<dbReference type="AlphaFoldDB" id="A0A382XHS0"/>
<proteinExistence type="predicted"/>
<accession>A0A382XHS0</accession>
<name>A0A382XHS0_9ZZZZ</name>
<dbReference type="EMBL" id="UINC01167705">
    <property type="protein sequence ID" value="SVD70364.1"/>
    <property type="molecule type" value="Genomic_DNA"/>
</dbReference>
<evidence type="ECO:0000313" key="1">
    <source>
        <dbReference type="EMBL" id="SVD70364.1"/>
    </source>
</evidence>